<dbReference type="AlphaFoldDB" id="A0A8J3FMB7"/>
<dbReference type="Gene3D" id="3.40.50.720">
    <property type="entry name" value="NAD(P)-binding Rossmann-like Domain"/>
    <property type="match status" value="1"/>
</dbReference>
<dbReference type="SUPFAM" id="SSF51735">
    <property type="entry name" value="NAD(P)-binding Rossmann-fold domains"/>
    <property type="match status" value="1"/>
</dbReference>
<dbReference type="InterPro" id="IPR013120">
    <property type="entry name" value="FAR_NAD-bd"/>
</dbReference>
<dbReference type="Proteomes" id="UP000656042">
    <property type="component" value="Unassembled WGS sequence"/>
</dbReference>
<name>A0A8J3FMB7_9ACTN</name>
<evidence type="ECO:0000313" key="2">
    <source>
        <dbReference type="EMBL" id="GGK74807.1"/>
    </source>
</evidence>
<gene>
    <name evidence="2" type="ORF">GCM10012284_05930</name>
</gene>
<dbReference type="EMBL" id="BMMX01000001">
    <property type="protein sequence ID" value="GGK74807.1"/>
    <property type="molecule type" value="Genomic_DNA"/>
</dbReference>
<dbReference type="RefSeq" id="WP_189077423.1">
    <property type="nucleotide sequence ID" value="NZ_BMMX01000001.1"/>
</dbReference>
<reference evidence="2" key="1">
    <citation type="journal article" date="2014" name="Int. J. Syst. Evol. Microbiol.">
        <title>Complete genome sequence of Corynebacterium casei LMG S-19264T (=DSM 44701T), isolated from a smear-ripened cheese.</title>
        <authorList>
            <consortium name="US DOE Joint Genome Institute (JGI-PGF)"/>
            <person name="Walter F."/>
            <person name="Albersmeier A."/>
            <person name="Kalinowski J."/>
            <person name="Ruckert C."/>
        </authorList>
    </citation>
    <scope>NUCLEOTIDE SEQUENCE</scope>
    <source>
        <strain evidence="2">CGMCC 4.7299</strain>
    </source>
</reference>
<feature type="domain" description="Thioester reductase (TE)" evidence="1">
    <location>
        <begin position="7"/>
        <end position="230"/>
    </location>
</feature>
<comment type="caution">
    <text evidence="2">The sequence shown here is derived from an EMBL/GenBank/DDBJ whole genome shotgun (WGS) entry which is preliminary data.</text>
</comment>
<dbReference type="InterPro" id="IPR050177">
    <property type="entry name" value="Lipid_A_modif_metabolic_enz"/>
</dbReference>
<reference evidence="2" key="2">
    <citation type="submission" date="2020-09" db="EMBL/GenBank/DDBJ databases">
        <authorList>
            <person name="Sun Q."/>
            <person name="Zhou Y."/>
        </authorList>
    </citation>
    <scope>NUCLEOTIDE SEQUENCE</scope>
    <source>
        <strain evidence="2">CGMCC 4.7299</strain>
    </source>
</reference>
<proteinExistence type="predicted"/>
<accession>A0A8J3FMB7</accession>
<evidence type="ECO:0000313" key="3">
    <source>
        <dbReference type="Proteomes" id="UP000656042"/>
    </source>
</evidence>
<evidence type="ECO:0000259" key="1">
    <source>
        <dbReference type="Pfam" id="PF07993"/>
    </source>
</evidence>
<dbReference type="PANTHER" id="PTHR43245">
    <property type="entry name" value="BIFUNCTIONAL POLYMYXIN RESISTANCE PROTEIN ARNA"/>
    <property type="match status" value="1"/>
</dbReference>
<keyword evidence="3" id="KW-1185">Reference proteome</keyword>
<dbReference type="InterPro" id="IPR036291">
    <property type="entry name" value="NAD(P)-bd_dom_sf"/>
</dbReference>
<sequence>MTRRVLVTGADGYLGLRTVQRLLAETDDRLVLSVRAADRTELADKKSRLERETGTTAHRRVEVVPADLTEDAPLAGVATDLACIVHAAARTNFDIGRDTARRVNADATARVAEFAAACPRLDRFLFLSTLVSVGCRTGDIAETVTEGDVEHANHYEWSKEQAERRLAERFAHLPWSIARLSTIVADDDTGRVTQYNAFHNTLKMLFYGLLSLMPGLPDTPLYLATAEFTARGIVRLTRPETVGGVYHLAPSPDEAVPLGDVMNTVFDIFERDPAFVRRRLLRPEFCDLGTFAFMVDATRGLGASPAAGALRSVAPFSEQMFRPKRFDNSRLRASWPDAPAASGLPLVAATCATLVGTRWGRNPAPNGVTPDAVPQ</sequence>
<dbReference type="Pfam" id="PF07993">
    <property type="entry name" value="NAD_binding_4"/>
    <property type="match status" value="1"/>
</dbReference>
<organism evidence="2 3">
    <name type="scientific">Mangrovihabitans endophyticus</name>
    <dbReference type="NCBI Taxonomy" id="1751298"/>
    <lineage>
        <taxon>Bacteria</taxon>
        <taxon>Bacillati</taxon>
        <taxon>Actinomycetota</taxon>
        <taxon>Actinomycetes</taxon>
        <taxon>Micromonosporales</taxon>
        <taxon>Micromonosporaceae</taxon>
        <taxon>Mangrovihabitans</taxon>
    </lineage>
</organism>
<protein>
    <recommendedName>
        <fullName evidence="1">Thioester reductase (TE) domain-containing protein</fullName>
    </recommendedName>
</protein>